<reference evidence="1 2" key="1">
    <citation type="submission" date="2018-03" db="EMBL/GenBank/DDBJ databases">
        <title>Alkalicoccus saliphilus sp. nov., isolated from a mineral pool.</title>
        <authorList>
            <person name="Zhao B."/>
        </authorList>
    </citation>
    <scope>NUCLEOTIDE SEQUENCE [LARGE SCALE GENOMIC DNA]</scope>
    <source>
        <strain evidence="1 2">6AG</strain>
    </source>
</reference>
<dbReference type="EMBL" id="PZJJ01000001">
    <property type="protein sequence ID" value="PTL40374.1"/>
    <property type="molecule type" value="Genomic_DNA"/>
</dbReference>
<dbReference type="Proteomes" id="UP000240509">
    <property type="component" value="Unassembled WGS sequence"/>
</dbReference>
<dbReference type="InterPro" id="IPR009920">
    <property type="entry name" value="HEPPP_synth_su1"/>
</dbReference>
<organism evidence="1 2">
    <name type="scientific">Alkalicoccus saliphilus</name>
    <dbReference type="NCBI Taxonomy" id="200989"/>
    <lineage>
        <taxon>Bacteria</taxon>
        <taxon>Bacillati</taxon>
        <taxon>Bacillota</taxon>
        <taxon>Bacilli</taxon>
        <taxon>Bacillales</taxon>
        <taxon>Bacillaceae</taxon>
        <taxon>Alkalicoccus</taxon>
    </lineage>
</organism>
<dbReference type="Pfam" id="PF07307">
    <property type="entry name" value="HEPPP_synt_1"/>
    <property type="match status" value="1"/>
</dbReference>
<evidence type="ECO:0000313" key="2">
    <source>
        <dbReference type="Proteomes" id="UP000240509"/>
    </source>
</evidence>
<proteinExistence type="predicted"/>
<gene>
    <name evidence="1" type="ORF">C6Y45_00240</name>
</gene>
<evidence type="ECO:0008006" key="3">
    <source>
        <dbReference type="Google" id="ProtNLM"/>
    </source>
</evidence>
<dbReference type="Gene3D" id="1.20.120.1450">
    <property type="match status" value="1"/>
</dbReference>
<keyword evidence="2" id="KW-1185">Reference proteome</keyword>
<name>A0A2T4UAF5_9BACI</name>
<evidence type="ECO:0000313" key="1">
    <source>
        <dbReference type="EMBL" id="PTL40374.1"/>
    </source>
</evidence>
<protein>
    <recommendedName>
        <fullName evidence="3">Heptaprenyl diphosphate synthase</fullName>
    </recommendedName>
</protein>
<sequence length="266" mass="30111">MIYYTSWLESLLNKGATGSLEEIRMTATYDNVHIIHKLTTEFYQRVREPYVQRFIPEPVMNPTQAGIILTMLDRSGAEINDRHSVALSALLVQAAMDTHDRIGIMETTSEIERKQRQLTVLAGDYFSSLYYGLLAECGEGKFIKVFSRAIQEINEAKMRVTEADSESEAMEHFMIVRSALTTHLAAFLGFASSIPSIRRLYLLQCLTGREESFMLNTAVNQSASSRKSLAQQAYGLIKEEGQEDFPLYHIIQQEADMLMASMRTGE</sequence>
<comment type="caution">
    <text evidence="1">The sequence shown here is derived from an EMBL/GenBank/DDBJ whole genome shotgun (WGS) entry which is preliminary data.</text>
</comment>
<dbReference type="AlphaFoldDB" id="A0A2T4UAF5"/>
<dbReference type="GO" id="GO:0009234">
    <property type="term" value="P:menaquinone biosynthetic process"/>
    <property type="evidence" value="ECO:0007669"/>
    <property type="project" value="InterPro"/>
</dbReference>
<accession>A0A2T4UAF5</accession>